<dbReference type="GO" id="GO:0015891">
    <property type="term" value="P:siderophore transport"/>
    <property type="evidence" value="ECO:0007669"/>
    <property type="project" value="InterPro"/>
</dbReference>
<dbReference type="GO" id="GO:0009279">
    <property type="term" value="C:cell outer membrane"/>
    <property type="evidence" value="ECO:0007669"/>
    <property type="project" value="UniProtKB-SubCell"/>
</dbReference>
<evidence type="ECO:0000256" key="9">
    <source>
        <dbReference type="ARBA" id="ARBA00023136"/>
    </source>
</evidence>
<dbReference type="InterPro" id="IPR010105">
    <property type="entry name" value="TonB_sidphr_rcpt"/>
</dbReference>
<dbReference type="PROSITE" id="PS52016">
    <property type="entry name" value="TONB_DEPENDENT_REC_3"/>
    <property type="match status" value="1"/>
</dbReference>
<evidence type="ECO:0000256" key="1">
    <source>
        <dbReference type="ARBA" id="ARBA00004571"/>
    </source>
</evidence>
<evidence type="ECO:0000256" key="2">
    <source>
        <dbReference type="ARBA" id="ARBA00009810"/>
    </source>
</evidence>
<name>A0AAW5ADE8_9PSED</name>
<organism evidence="15 16">
    <name type="scientific">Pseudomonas proteolytica</name>
    <dbReference type="NCBI Taxonomy" id="219574"/>
    <lineage>
        <taxon>Bacteria</taxon>
        <taxon>Pseudomonadati</taxon>
        <taxon>Pseudomonadota</taxon>
        <taxon>Gammaproteobacteria</taxon>
        <taxon>Pseudomonadales</taxon>
        <taxon>Pseudomonadaceae</taxon>
        <taxon>Pseudomonas</taxon>
    </lineage>
</organism>
<dbReference type="InterPro" id="IPR037066">
    <property type="entry name" value="Plug_dom_sf"/>
</dbReference>
<comment type="similarity">
    <text evidence="2 12 13">Belongs to the TonB-dependent receptor family.</text>
</comment>
<evidence type="ECO:0000256" key="4">
    <source>
        <dbReference type="ARBA" id="ARBA00022452"/>
    </source>
</evidence>
<reference evidence="15 16" key="1">
    <citation type="submission" date="2019-11" db="EMBL/GenBank/DDBJ databases">
        <title>Epiphytic Pseudomonas syringae from cherry orchards.</title>
        <authorList>
            <person name="Hulin M.T."/>
        </authorList>
    </citation>
    <scope>NUCLEOTIDE SEQUENCE [LARGE SCALE GENOMIC DNA]</scope>
    <source>
        <strain evidence="15 16">PA-6-9F</strain>
    </source>
</reference>
<evidence type="ECO:0000256" key="3">
    <source>
        <dbReference type="ARBA" id="ARBA00022448"/>
    </source>
</evidence>
<keyword evidence="8 13" id="KW-0798">TonB box</keyword>
<evidence type="ECO:0000256" key="11">
    <source>
        <dbReference type="ARBA" id="ARBA00023237"/>
    </source>
</evidence>
<keyword evidence="6 12" id="KW-0812">Transmembrane</keyword>
<evidence type="ECO:0000259" key="14">
    <source>
        <dbReference type="SMART" id="SM00965"/>
    </source>
</evidence>
<comment type="subcellular location">
    <subcellularLocation>
        <location evidence="1 12">Cell outer membrane</location>
        <topology evidence="1 12">Multi-pass membrane protein</topology>
    </subcellularLocation>
</comment>
<dbReference type="PANTHER" id="PTHR32552:SF74">
    <property type="entry name" value="HYDROXAMATE SIDEROPHORE RECEPTOR FHUE"/>
    <property type="match status" value="1"/>
</dbReference>
<dbReference type="SUPFAM" id="SSF56935">
    <property type="entry name" value="Porins"/>
    <property type="match status" value="1"/>
</dbReference>
<evidence type="ECO:0000256" key="10">
    <source>
        <dbReference type="ARBA" id="ARBA00023170"/>
    </source>
</evidence>
<proteinExistence type="inferred from homology"/>
<evidence type="ECO:0000256" key="5">
    <source>
        <dbReference type="ARBA" id="ARBA00022496"/>
    </source>
</evidence>
<dbReference type="GO" id="GO:0038023">
    <property type="term" value="F:signaling receptor activity"/>
    <property type="evidence" value="ECO:0007669"/>
    <property type="project" value="InterPro"/>
</dbReference>
<dbReference type="RefSeq" id="WP_236299710.1">
    <property type="nucleotide sequence ID" value="NZ_WKEW01000043.1"/>
</dbReference>
<keyword evidence="5" id="KW-0410">Iron transport</keyword>
<evidence type="ECO:0000256" key="6">
    <source>
        <dbReference type="ARBA" id="ARBA00022692"/>
    </source>
</evidence>
<comment type="caution">
    <text evidence="15">The sequence shown here is derived from an EMBL/GenBank/DDBJ whole genome shotgun (WGS) entry which is preliminary data.</text>
</comment>
<feature type="domain" description="Secretin/TonB short N-terminal" evidence="14">
    <location>
        <begin position="66"/>
        <end position="116"/>
    </location>
</feature>
<evidence type="ECO:0000256" key="8">
    <source>
        <dbReference type="ARBA" id="ARBA00023077"/>
    </source>
</evidence>
<dbReference type="PANTHER" id="PTHR32552">
    <property type="entry name" value="FERRICHROME IRON RECEPTOR-RELATED"/>
    <property type="match status" value="1"/>
</dbReference>
<keyword evidence="5" id="KW-0406">Ion transport</keyword>
<dbReference type="AlphaFoldDB" id="A0AAW5ADE8"/>
<dbReference type="Gene3D" id="2.40.170.20">
    <property type="entry name" value="TonB-dependent receptor, beta-barrel domain"/>
    <property type="match status" value="1"/>
</dbReference>
<dbReference type="Gene3D" id="2.170.130.10">
    <property type="entry name" value="TonB-dependent receptor, plug domain"/>
    <property type="match status" value="1"/>
</dbReference>
<dbReference type="InterPro" id="IPR039426">
    <property type="entry name" value="TonB-dep_rcpt-like"/>
</dbReference>
<accession>A0AAW5ADE8</accession>
<gene>
    <name evidence="15" type="ORF">GIW75_14350</name>
</gene>
<dbReference type="InterPro" id="IPR011662">
    <property type="entry name" value="Secretin/TonB_short_N"/>
</dbReference>
<dbReference type="Gene3D" id="3.55.50.30">
    <property type="match status" value="1"/>
</dbReference>
<dbReference type="NCBIfam" id="TIGR01783">
    <property type="entry name" value="TonB-siderophor"/>
    <property type="match status" value="1"/>
</dbReference>
<keyword evidence="3 12" id="KW-0813">Transport</keyword>
<dbReference type="CDD" id="cd01347">
    <property type="entry name" value="ligand_gated_channel"/>
    <property type="match status" value="1"/>
</dbReference>
<dbReference type="Pfam" id="PF07660">
    <property type="entry name" value="STN"/>
    <property type="match status" value="1"/>
</dbReference>
<dbReference type="Pfam" id="PF00593">
    <property type="entry name" value="TonB_dep_Rec_b-barrel"/>
    <property type="match status" value="1"/>
</dbReference>
<keyword evidence="9 12" id="KW-0472">Membrane</keyword>
<dbReference type="Proteomes" id="UP000814172">
    <property type="component" value="Unassembled WGS sequence"/>
</dbReference>
<dbReference type="InterPro" id="IPR012910">
    <property type="entry name" value="Plug_dom"/>
</dbReference>
<keyword evidence="7" id="KW-0408">Iron</keyword>
<dbReference type="InterPro" id="IPR036942">
    <property type="entry name" value="Beta-barrel_TonB_sf"/>
</dbReference>
<evidence type="ECO:0000256" key="12">
    <source>
        <dbReference type="PROSITE-ProRule" id="PRU01360"/>
    </source>
</evidence>
<evidence type="ECO:0000313" key="15">
    <source>
        <dbReference type="EMBL" id="MCF5058126.1"/>
    </source>
</evidence>
<dbReference type="SMART" id="SM00965">
    <property type="entry name" value="STN"/>
    <property type="match status" value="1"/>
</dbReference>
<dbReference type="Pfam" id="PF07715">
    <property type="entry name" value="Plug"/>
    <property type="match status" value="1"/>
</dbReference>
<sequence length="850" mass="93050">MKRESKRFRQKLFNTPLASCRSCVSVPVLGVPLSDGGGSSAQPRQGTAPAQSLDKALTELGKQTGLQVLFGPDMVAGKKSTAVKGTLEPEAALEALLKGAGLTFRIENNTVILGPDNGASSTIELGATTIQGQGMGEMTENSGSYTTGLTSIGSKTPTSLRQTPQSVSVVTSQAIQDTRAVDLNDALKLAPGITLQKTSVRTSDFFSRGFMIQNIQIDGAAPMALGNSSGSFYSNKNYDLVEFDHVEVLRGASGLFGGTGDPGGMINLVRKRPLDAYQLKIDTSAGSWDRYRTQLDVTGPLGFDGKLRGRLVTAYSKNGSFQDHVSDEKPTVYGVLEADVLPSTRLTFGGRSERIHVNGSGVGLPRYSNGKDLGLSRRTSLTQGWAYQDGRSQELFAKIDHELNDDWKINATYTKTLESGLSKSAFALNGVNPVTGKGTYWQGNTTAYRSEQGSADINLSGKFDAFGLRHEFLLGMDHQKINSRWRGTQRSLGALGDVDVFDPDSTPWPQPPTRKDYFRDYNPNSQVQYGLYSTLRLQLAEPLHLIVGARAQRFKFDQLYTADWAEVGNWEVESDVSTRESTKVTPYGGLVYDLTDEWSTYVSYSEQYRPQQQKLQGPQPGSAIEAMEGRTYETGLKGELFGGAVNTSFAIYYTERENEAVEDPRYPLGQVQFGGNCCYLPQGKVISKGFDMEISGEVMPDWMLIAGYTYNNNKNRTKNSAFSTITPKHMVKLWSTYRLPGVLNDVKLGGGVNLQSATFVSGTAGVIGSDGYPVQDGNGNNLSIPFDYKQSGYAVWNAMAEYRLDENWTLAYNLNNVFDKTYYSTVGTSTTGNWYGDPRNHMLTLRGTFW</sequence>
<dbReference type="GO" id="GO:0015344">
    <property type="term" value="F:siderophore uptake transmembrane transporter activity"/>
    <property type="evidence" value="ECO:0007669"/>
    <property type="project" value="TreeGrafter"/>
</dbReference>
<evidence type="ECO:0000313" key="16">
    <source>
        <dbReference type="Proteomes" id="UP000814172"/>
    </source>
</evidence>
<keyword evidence="4 12" id="KW-1134">Transmembrane beta strand</keyword>
<evidence type="ECO:0000256" key="7">
    <source>
        <dbReference type="ARBA" id="ARBA00023004"/>
    </source>
</evidence>
<dbReference type="InterPro" id="IPR000531">
    <property type="entry name" value="Beta-barrel_TonB"/>
</dbReference>
<evidence type="ECO:0000256" key="13">
    <source>
        <dbReference type="RuleBase" id="RU003357"/>
    </source>
</evidence>
<protein>
    <submittedName>
        <fullName evidence="15">TonB-dependent siderophore receptor</fullName>
    </submittedName>
</protein>
<keyword evidence="11 12" id="KW-0998">Cell outer membrane</keyword>
<keyword evidence="16" id="KW-1185">Reference proteome</keyword>
<keyword evidence="10 15" id="KW-0675">Receptor</keyword>
<dbReference type="EMBL" id="WKEW01000043">
    <property type="protein sequence ID" value="MCF5058126.1"/>
    <property type="molecule type" value="Genomic_DNA"/>
</dbReference>